<gene>
    <name evidence="3" type="ORF">FGG08_003848</name>
</gene>
<organism evidence="3 4">
    <name type="scientific">Glutinoglossum americanum</name>
    <dbReference type="NCBI Taxonomy" id="1670608"/>
    <lineage>
        <taxon>Eukaryota</taxon>
        <taxon>Fungi</taxon>
        <taxon>Dikarya</taxon>
        <taxon>Ascomycota</taxon>
        <taxon>Pezizomycotina</taxon>
        <taxon>Geoglossomycetes</taxon>
        <taxon>Geoglossales</taxon>
        <taxon>Geoglossaceae</taxon>
        <taxon>Glutinoglossum</taxon>
    </lineage>
</organism>
<feature type="region of interest" description="Disordered" evidence="1">
    <location>
        <begin position="1"/>
        <end position="36"/>
    </location>
</feature>
<reference evidence="3" key="1">
    <citation type="submission" date="2021-03" db="EMBL/GenBank/DDBJ databases">
        <title>Comparative genomics and phylogenomic investigation of the class Geoglossomycetes provide insights into ecological specialization and systematics.</title>
        <authorList>
            <person name="Melie T."/>
            <person name="Pirro S."/>
            <person name="Miller A.N."/>
            <person name="Quandt A."/>
        </authorList>
    </citation>
    <scope>NUCLEOTIDE SEQUENCE</scope>
    <source>
        <strain evidence="3">GBOQ0MN5Z8</strain>
    </source>
</reference>
<keyword evidence="2" id="KW-0472">Membrane</keyword>
<name>A0A9P8I1T3_9PEZI</name>
<dbReference type="EMBL" id="JAGHQL010000071">
    <property type="protein sequence ID" value="KAH0541685.1"/>
    <property type="molecule type" value="Genomic_DNA"/>
</dbReference>
<dbReference type="AlphaFoldDB" id="A0A9P8I1T3"/>
<accession>A0A9P8I1T3</accession>
<proteinExistence type="predicted"/>
<dbReference type="Proteomes" id="UP000698800">
    <property type="component" value="Unassembled WGS sequence"/>
</dbReference>
<evidence type="ECO:0000313" key="4">
    <source>
        <dbReference type="Proteomes" id="UP000698800"/>
    </source>
</evidence>
<keyword evidence="2" id="KW-1133">Transmembrane helix</keyword>
<comment type="caution">
    <text evidence="3">The sequence shown here is derived from an EMBL/GenBank/DDBJ whole genome shotgun (WGS) entry which is preliminary data.</text>
</comment>
<evidence type="ECO:0000313" key="3">
    <source>
        <dbReference type="EMBL" id="KAH0541685.1"/>
    </source>
</evidence>
<feature type="compositionally biased region" description="Polar residues" evidence="1">
    <location>
        <begin position="137"/>
        <end position="147"/>
    </location>
</feature>
<evidence type="ECO:0000256" key="2">
    <source>
        <dbReference type="SAM" id="Phobius"/>
    </source>
</evidence>
<feature type="compositionally biased region" description="Polar residues" evidence="1">
    <location>
        <begin position="8"/>
        <end position="36"/>
    </location>
</feature>
<feature type="transmembrane region" description="Helical" evidence="2">
    <location>
        <begin position="60"/>
        <end position="82"/>
    </location>
</feature>
<sequence length="153" mass="15723">MRQVSLDPGSTVTSNPTLNETISSTSRSKYTATPSYPTSTNFSFTPTLIPAGHAKSVGPMVGIVVGALTGLAALALGVGSIVRRKKRLGAVAKRREVAARGVSLPPESELKARPPPPDGAPPSSTDRSLPGEKTASPHGSQQLSTSVPNPPEC</sequence>
<evidence type="ECO:0000256" key="1">
    <source>
        <dbReference type="SAM" id="MobiDB-lite"/>
    </source>
</evidence>
<keyword evidence="2" id="KW-0812">Transmembrane</keyword>
<protein>
    <submittedName>
        <fullName evidence="3">Uncharacterized protein</fullName>
    </submittedName>
</protein>
<feature type="region of interest" description="Disordered" evidence="1">
    <location>
        <begin position="92"/>
        <end position="153"/>
    </location>
</feature>
<keyword evidence="4" id="KW-1185">Reference proteome</keyword>